<feature type="active site" description="Schiff-base intermediate with substrate" evidence="3">
    <location>
        <position position="165"/>
    </location>
</feature>
<evidence type="ECO:0000256" key="3">
    <source>
        <dbReference type="PIRSR" id="PIRSR001365-1"/>
    </source>
</evidence>
<dbReference type="PIRSF" id="PIRSF001365">
    <property type="entry name" value="DHDPS"/>
    <property type="match status" value="1"/>
</dbReference>
<dbReference type="STRING" id="870482.SAMN04487987_105211"/>
<protein>
    <submittedName>
        <fullName evidence="5">4-hydroxy-tetrahydrodipicolinate synthase</fullName>
    </submittedName>
</protein>
<dbReference type="Pfam" id="PF00701">
    <property type="entry name" value="DHDPS"/>
    <property type="match status" value="1"/>
</dbReference>
<comment type="similarity">
    <text evidence="2">Belongs to the DapA family.</text>
</comment>
<dbReference type="Gene3D" id="3.20.20.70">
    <property type="entry name" value="Aldolase class I"/>
    <property type="match status" value="1"/>
</dbReference>
<organism evidence="5 6">
    <name type="scientific">Algibacter pectinivorans</name>
    <dbReference type="NCBI Taxonomy" id="870482"/>
    <lineage>
        <taxon>Bacteria</taxon>
        <taxon>Pseudomonadati</taxon>
        <taxon>Bacteroidota</taxon>
        <taxon>Flavobacteriia</taxon>
        <taxon>Flavobacteriales</taxon>
        <taxon>Flavobacteriaceae</taxon>
        <taxon>Algibacter</taxon>
    </lineage>
</organism>
<dbReference type="PANTHER" id="PTHR42849:SF1">
    <property type="entry name" value="N-ACETYLNEURAMINATE LYASE"/>
    <property type="match status" value="1"/>
</dbReference>
<dbReference type="EMBL" id="FOMI01000005">
    <property type="protein sequence ID" value="SFD17389.1"/>
    <property type="molecule type" value="Genomic_DNA"/>
</dbReference>
<keyword evidence="1 2" id="KW-0456">Lyase</keyword>
<dbReference type="GO" id="GO:0019262">
    <property type="term" value="P:N-acetylneuraminate catabolic process"/>
    <property type="evidence" value="ECO:0007669"/>
    <property type="project" value="TreeGrafter"/>
</dbReference>
<dbReference type="PANTHER" id="PTHR42849">
    <property type="entry name" value="N-ACETYLNEURAMINATE LYASE"/>
    <property type="match status" value="1"/>
</dbReference>
<evidence type="ECO:0000256" key="2">
    <source>
        <dbReference type="PIRNR" id="PIRNR001365"/>
    </source>
</evidence>
<sequence length="309" mass="34279">MSIQWKGVMPAVTTQFTANDELDLDLFKVNIQAQLDAGVHGIVLGGTLGEASTLSEEEGRILTRETVAFVNGKVPVLMNIAEQTTKAAINLAKTAEEDGAKGLMILPPMRYKASDEEVVQYFKDVANSTTLPIMIYNNPVDYKIMVTIDMFAELLESCPNIQAVKESTRDTTNITRIKNRFGDRLAIMCGVDTLALESLLIGADGWVAGLVDAFPAETVAIYELQKAGRIKEAIEIYRWFMPLLELDIHTKLVQYIKFASVHTKIGSEFVRAPRLVLKGEERARIEKVITNALAVRPTLPEYKNLEVFA</sequence>
<dbReference type="PRINTS" id="PR00146">
    <property type="entry name" value="DHPICSNTHASE"/>
</dbReference>
<dbReference type="GO" id="GO:0005829">
    <property type="term" value="C:cytosol"/>
    <property type="evidence" value="ECO:0007669"/>
    <property type="project" value="TreeGrafter"/>
</dbReference>
<evidence type="ECO:0000313" key="5">
    <source>
        <dbReference type="EMBL" id="SFD17389.1"/>
    </source>
</evidence>
<keyword evidence="6" id="KW-1185">Reference proteome</keyword>
<name>A0A1I1Q5R8_9FLAO</name>
<feature type="binding site" evidence="4">
    <location>
        <position position="207"/>
    </location>
    <ligand>
        <name>pyruvate</name>
        <dbReference type="ChEBI" id="CHEBI:15361"/>
    </ligand>
</feature>
<evidence type="ECO:0000256" key="1">
    <source>
        <dbReference type="ARBA" id="ARBA00023239"/>
    </source>
</evidence>
<reference evidence="6" key="1">
    <citation type="submission" date="2016-10" db="EMBL/GenBank/DDBJ databases">
        <authorList>
            <person name="Varghese N."/>
            <person name="Submissions S."/>
        </authorList>
    </citation>
    <scope>NUCLEOTIDE SEQUENCE [LARGE SCALE GENOMIC DNA]</scope>
    <source>
        <strain evidence="6">DSM 25730</strain>
    </source>
</reference>
<feature type="active site" description="Proton donor/acceptor" evidence="3">
    <location>
        <position position="136"/>
    </location>
</feature>
<accession>A0A1I1Q5R8</accession>
<proteinExistence type="inferred from homology"/>
<dbReference type="SMART" id="SM01130">
    <property type="entry name" value="DHDPS"/>
    <property type="match status" value="1"/>
</dbReference>
<dbReference type="InterPro" id="IPR002220">
    <property type="entry name" value="DapA-like"/>
</dbReference>
<dbReference type="OrthoDB" id="9778880at2"/>
<evidence type="ECO:0000313" key="6">
    <source>
        <dbReference type="Proteomes" id="UP000199439"/>
    </source>
</evidence>
<dbReference type="CDD" id="cd00408">
    <property type="entry name" value="DHDPS-like"/>
    <property type="match status" value="1"/>
</dbReference>
<dbReference type="SUPFAM" id="SSF51569">
    <property type="entry name" value="Aldolase"/>
    <property type="match status" value="1"/>
</dbReference>
<gene>
    <name evidence="5" type="ORF">SAMN04487987_105211</name>
</gene>
<dbReference type="GO" id="GO:0008747">
    <property type="term" value="F:N-acetylneuraminate lyase activity"/>
    <property type="evidence" value="ECO:0007669"/>
    <property type="project" value="TreeGrafter"/>
</dbReference>
<dbReference type="AlphaFoldDB" id="A0A1I1Q5R8"/>
<dbReference type="RefSeq" id="WP_092851597.1">
    <property type="nucleotide sequence ID" value="NZ_FOMI01000005.1"/>
</dbReference>
<evidence type="ECO:0000256" key="4">
    <source>
        <dbReference type="PIRSR" id="PIRSR001365-2"/>
    </source>
</evidence>
<dbReference type="InterPro" id="IPR013785">
    <property type="entry name" value="Aldolase_TIM"/>
</dbReference>
<dbReference type="Proteomes" id="UP000199439">
    <property type="component" value="Unassembled WGS sequence"/>
</dbReference>